<reference evidence="2" key="1">
    <citation type="submission" date="2009-08" db="EMBL/GenBank/DDBJ databases">
        <title>Annotation of Salpingoeca rosetta.</title>
        <authorList>
            <consortium name="The Broad Institute Genome Sequencing Platform"/>
            <person name="Russ C."/>
            <person name="Cuomo C."/>
            <person name="Burger G."/>
            <person name="Gray M.W."/>
            <person name="Holland P.W.H."/>
            <person name="King N."/>
            <person name="Lang F.B.F."/>
            <person name="Roger A.J."/>
            <person name="Ruiz-Trillo I."/>
            <person name="Young S.K."/>
            <person name="Zeng Q."/>
            <person name="Gargeya S."/>
            <person name="Alvarado L."/>
            <person name="Berlin A."/>
            <person name="Chapman S.B."/>
            <person name="Chen Z."/>
            <person name="Freedman E."/>
            <person name="Gellesch M."/>
            <person name="Goldberg J."/>
            <person name="Griggs A."/>
            <person name="Gujja S."/>
            <person name="Heilman E."/>
            <person name="Heiman D."/>
            <person name="Howarth C."/>
            <person name="Mehta T."/>
            <person name="Neiman D."/>
            <person name="Pearson M."/>
            <person name="Roberts A."/>
            <person name="Saif S."/>
            <person name="Shea T."/>
            <person name="Shenoy N."/>
            <person name="Sisk P."/>
            <person name="Stolte C."/>
            <person name="Sykes S."/>
            <person name="White J."/>
            <person name="Yandava C."/>
            <person name="Haas B."/>
            <person name="Nusbaum C."/>
            <person name="Birren B."/>
        </authorList>
    </citation>
    <scope>NUCLEOTIDE SEQUENCE [LARGE SCALE GENOMIC DNA]</scope>
    <source>
        <strain evidence="2">ATCC 50818</strain>
    </source>
</reference>
<evidence type="ECO:0000313" key="2">
    <source>
        <dbReference type="EMBL" id="EGD76282.1"/>
    </source>
</evidence>
<keyword evidence="3" id="KW-1185">Reference proteome</keyword>
<dbReference type="Proteomes" id="UP000007799">
    <property type="component" value="Unassembled WGS sequence"/>
</dbReference>
<dbReference type="RefSeq" id="XP_004998457.1">
    <property type="nucleotide sequence ID" value="XM_004998400.1"/>
</dbReference>
<feature type="compositionally biased region" description="Low complexity" evidence="1">
    <location>
        <begin position="57"/>
        <end position="68"/>
    </location>
</feature>
<proteinExistence type="predicted"/>
<evidence type="ECO:0000313" key="3">
    <source>
        <dbReference type="Proteomes" id="UP000007799"/>
    </source>
</evidence>
<sequence>MSSPRTRGRAAATARVAREEAGGENHGGGLRRSPRVSWRQTPTKGTGKAKTPRKKPTPSASTATATTPREARAEQRRQHKEQGDASSQSSTQSSQPKRHHRHNDDDDDDSSQYTSQQPQQSQQLQSQQQSQQHKQRGRSRTPTRTSPRTSPKHPRHGQQKNPTASSTPLLQLDRKDIQRRVKTLQHVRASMQGLRLLLQGIDQDLHTFINNCEQLSSISDTLVDRTST</sequence>
<dbReference type="InParanoid" id="F2TY23"/>
<gene>
    <name evidence="2" type="ORF">PTSG_00985</name>
</gene>
<dbReference type="EMBL" id="GL832956">
    <property type="protein sequence ID" value="EGD76282.1"/>
    <property type="molecule type" value="Genomic_DNA"/>
</dbReference>
<feature type="compositionally biased region" description="Polar residues" evidence="1">
    <location>
        <begin position="159"/>
        <end position="169"/>
    </location>
</feature>
<feature type="compositionally biased region" description="Low complexity" evidence="1">
    <location>
        <begin position="86"/>
        <end position="95"/>
    </location>
</feature>
<protein>
    <submittedName>
        <fullName evidence="2">Uncharacterized protein</fullName>
    </submittedName>
</protein>
<accession>F2TY23</accession>
<evidence type="ECO:0000256" key="1">
    <source>
        <dbReference type="SAM" id="MobiDB-lite"/>
    </source>
</evidence>
<feature type="region of interest" description="Disordered" evidence="1">
    <location>
        <begin position="1"/>
        <end position="173"/>
    </location>
</feature>
<feature type="compositionally biased region" description="Basic and acidic residues" evidence="1">
    <location>
        <begin position="69"/>
        <end position="83"/>
    </location>
</feature>
<dbReference type="KEGG" id="sre:PTSG_00985"/>
<feature type="compositionally biased region" description="Low complexity" evidence="1">
    <location>
        <begin position="111"/>
        <end position="132"/>
    </location>
</feature>
<dbReference type="GeneID" id="16079052"/>
<name>F2TY23_SALR5</name>
<dbReference type="AlphaFoldDB" id="F2TY23"/>
<organism evidence="3">
    <name type="scientific">Salpingoeca rosetta (strain ATCC 50818 / BSB-021)</name>
    <dbReference type="NCBI Taxonomy" id="946362"/>
    <lineage>
        <taxon>Eukaryota</taxon>
        <taxon>Choanoflagellata</taxon>
        <taxon>Craspedida</taxon>
        <taxon>Salpingoecidae</taxon>
        <taxon>Salpingoeca</taxon>
    </lineage>
</organism>